<protein>
    <submittedName>
        <fullName evidence="1">Uncharacterized protein</fullName>
    </submittedName>
</protein>
<evidence type="ECO:0000313" key="1">
    <source>
        <dbReference type="EMBL" id="ORE00905.1"/>
    </source>
</evidence>
<proteinExistence type="predicted"/>
<dbReference type="AlphaFoldDB" id="A0A1X0QMC5"/>
<accession>A0A1X0QMC5</accession>
<reference evidence="1" key="1">
    <citation type="journal article" date="2016" name="Proc. Natl. Acad. Sci. U.S.A.">
        <title>Lipid metabolic changes in an early divergent fungus govern the establishment of a mutualistic symbiosis with endobacteria.</title>
        <authorList>
            <person name="Lastovetsky O.A."/>
            <person name="Gaspar M.L."/>
            <person name="Mondo S.J."/>
            <person name="LaButti K.M."/>
            <person name="Sandor L."/>
            <person name="Grigoriev I.V."/>
            <person name="Henry S.A."/>
            <person name="Pawlowska T.E."/>
        </authorList>
    </citation>
    <scope>NUCLEOTIDE SEQUENCE [LARGE SCALE GENOMIC DNA]</scope>
    <source>
        <strain evidence="1">ATCC 52814</strain>
    </source>
</reference>
<sequence length="323" mass="36712">MVNGLSEDVNSKKTVKERTVKFSNNEYKVRSGFEWSKQVELKNRAAAGMQVAYNEIPSLDSRNSSSVLDYLQVLSKYRKKEVAGYNHRETKGYLYSNRQITDDYMCQLMLVKTSPGALCTLAHRTSTKTRQKARRSFKKSNQTNQVDDGRRTVIAYDNLIIRTNGLDHTQRTQRALAKKAIVISVDEVRTSITCCKCHRKLDQKHETQTLVYNHRKKQLRLGGKKNAAQQCLDDDHHVICQTLQCSERRPSSFLPAIYQLKQCRLCSVGNGQDTVWQRGVNAAINICLILISYIESGYKILSRHLSLTRGGTFDSEGATAQPL</sequence>
<dbReference type="Proteomes" id="UP000242414">
    <property type="component" value="Unassembled WGS sequence"/>
</dbReference>
<dbReference type="OrthoDB" id="2289295at2759"/>
<dbReference type="EMBL" id="KV922227">
    <property type="protein sequence ID" value="ORE00905.1"/>
    <property type="molecule type" value="Genomic_DNA"/>
</dbReference>
<organism evidence="1">
    <name type="scientific">Rhizopus microsporus var. microsporus</name>
    <dbReference type="NCBI Taxonomy" id="86635"/>
    <lineage>
        <taxon>Eukaryota</taxon>
        <taxon>Fungi</taxon>
        <taxon>Fungi incertae sedis</taxon>
        <taxon>Mucoromycota</taxon>
        <taxon>Mucoromycotina</taxon>
        <taxon>Mucoromycetes</taxon>
        <taxon>Mucorales</taxon>
        <taxon>Mucorineae</taxon>
        <taxon>Rhizopodaceae</taxon>
        <taxon>Rhizopus</taxon>
    </lineage>
</organism>
<dbReference type="VEuPathDB" id="FungiDB:BCV72DRAFT_246335"/>
<gene>
    <name evidence="1" type="ORF">BCV72DRAFT_246335</name>
</gene>
<name>A0A1X0QMC5_RHIZD</name>